<dbReference type="InterPro" id="IPR001119">
    <property type="entry name" value="SLH_dom"/>
</dbReference>
<keyword evidence="2" id="KW-0732">Signal</keyword>
<protein>
    <submittedName>
        <fullName evidence="4">S-layer homology domain-containing protein</fullName>
    </submittedName>
</protein>
<keyword evidence="1" id="KW-0677">Repeat</keyword>
<keyword evidence="5" id="KW-1185">Reference proteome</keyword>
<feature type="chain" id="PRO_5043961707" evidence="2">
    <location>
        <begin position="27"/>
        <end position="815"/>
    </location>
</feature>
<accession>A0AAU0UKD3</accession>
<evidence type="ECO:0000256" key="1">
    <source>
        <dbReference type="ARBA" id="ARBA00022737"/>
    </source>
</evidence>
<sequence>MKKYSKIIALLTVAVLVLGFAGIASAADFSDIADSAAKSDIVKLNALGVINGYEDGTFKPDGNITRAEFAKIAVVAAGLGSSADLLKDATPAFSDVKTGAWYTGWINLAASQGYVKGYPNGTFKPAATISNSEVVTVLLRILGYNDNLAGSWPVDYIVKAADLDITEDVAFSAKAAAKRGDVAVMAAATLDATIVEWDNDKEKFEEQTMVEGSNTVEVSLLEDKFEGSITKDKVVLGWKYDGDEFQVVTDSGSVVVNGDAKFSGAATVAALDDHVIDYIVNDDDEIVFAEVQDYGFFVDDAATLDINSDGDYTDIDIDDENYDFADSYYANVTSLVSPTDDTEFTADVIKVALNDDGDVVRLEVAIYPVPAIVKEVRSDDRIVVKETGDTTVPSDLDEDDVDYILFRDGKIVDVSELEENDLLYNFGSGLGVDYYLRAYSVARQASGELEASYDNGAKIKIDGVKYDVAANAWVSKNGGEDFDSFDLAKFYGEEVTAVFNIAGDVQLVISEVEGSAGSTIYGVVSDVDYKLTGDTDSSGNQITEADQVTVLLSNGKEVTYDVNSDSDDAALAADEGDYVEFDLADDGAIDYWFDRGIGAVDITDVDTDRDRIQIDNNSWYFLDSDSVIFNANGTDDAEVVSVNDLVDYIDGGNTPTVDFEADGNEIDYLWMNATVSSSTDYAMVLDKGVNSDGEYLFVDIAGTTSEINAKDNNVDLDAAEEGVLISFEKSGDDLASIDKLTTSVTSEVYDVDADRNAIDIAGTQYIIDEDTVIYDITGDDPVYIELDEVFDGDFVEFGKEADTSVNMLDWIVVSD</sequence>
<feature type="domain" description="SLH" evidence="3">
    <location>
        <begin position="89"/>
        <end position="152"/>
    </location>
</feature>
<evidence type="ECO:0000313" key="5">
    <source>
        <dbReference type="Proteomes" id="UP001329915"/>
    </source>
</evidence>
<dbReference type="AlphaFoldDB" id="A0AAU0UKD3"/>
<feature type="domain" description="SLH" evidence="3">
    <location>
        <begin position="24"/>
        <end position="87"/>
    </location>
</feature>
<dbReference type="KEGG" id="dbc:MFMK1_000642"/>
<feature type="signal peptide" evidence="2">
    <location>
        <begin position="1"/>
        <end position="26"/>
    </location>
</feature>
<dbReference type="Pfam" id="PF00395">
    <property type="entry name" value="SLH"/>
    <property type="match status" value="2"/>
</dbReference>
<evidence type="ECO:0000313" key="4">
    <source>
        <dbReference type="EMBL" id="WRO20852.1"/>
    </source>
</evidence>
<evidence type="ECO:0000259" key="3">
    <source>
        <dbReference type="PROSITE" id="PS51272"/>
    </source>
</evidence>
<dbReference type="EMBL" id="CP121694">
    <property type="protein sequence ID" value="WRO20852.1"/>
    <property type="molecule type" value="Genomic_DNA"/>
</dbReference>
<dbReference type="PANTHER" id="PTHR43308">
    <property type="entry name" value="OUTER MEMBRANE PROTEIN ALPHA-RELATED"/>
    <property type="match status" value="1"/>
</dbReference>
<dbReference type="InterPro" id="IPR051465">
    <property type="entry name" value="Cell_Envelope_Struct_Comp"/>
</dbReference>
<dbReference type="PROSITE" id="PS51272">
    <property type="entry name" value="SLH"/>
    <property type="match status" value="2"/>
</dbReference>
<name>A0AAU0UKD3_9FIRM</name>
<gene>
    <name evidence="4" type="ORF">MFMK1_000642</name>
</gene>
<dbReference type="PANTHER" id="PTHR43308:SF5">
    <property type="entry name" value="S-LAYER PROTEIN _ PEPTIDOGLYCAN ENDO-BETA-N-ACETYLGLUCOSAMINIDASE"/>
    <property type="match status" value="1"/>
</dbReference>
<proteinExistence type="predicted"/>
<reference evidence="4 5" key="1">
    <citation type="submission" date="2023-04" db="EMBL/GenBank/DDBJ databases">
        <authorList>
            <person name="Hsu D."/>
        </authorList>
    </citation>
    <scope>NUCLEOTIDE SEQUENCE [LARGE SCALE GENOMIC DNA]</scope>
    <source>
        <strain evidence="4 5">MK1</strain>
    </source>
</reference>
<dbReference type="Proteomes" id="UP001329915">
    <property type="component" value="Chromosome"/>
</dbReference>
<dbReference type="RefSeq" id="WP_366923729.1">
    <property type="nucleotide sequence ID" value="NZ_CP121694.1"/>
</dbReference>
<evidence type="ECO:0000256" key="2">
    <source>
        <dbReference type="SAM" id="SignalP"/>
    </source>
</evidence>
<organism evidence="4 5">
    <name type="scientific">Metallumcola ferriviriculae</name>
    <dbReference type="NCBI Taxonomy" id="3039180"/>
    <lineage>
        <taxon>Bacteria</taxon>
        <taxon>Bacillati</taxon>
        <taxon>Bacillota</taxon>
        <taxon>Clostridia</taxon>
        <taxon>Neomoorellales</taxon>
        <taxon>Desulfitibacteraceae</taxon>
        <taxon>Metallumcola</taxon>
    </lineage>
</organism>